<gene>
    <name evidence="2" type="ORF">Tsubulata_027367</name>
</gene>
<feature type="non-terminal residue" evidence="2">
    <location>
        <position position="1"/>
    </location>
</feature>
<dbReference type="SUPFAM" id="SSF53756">
    <property type="entry name" value="UDP-Glycosyltransferase/glycogen phosphorylase"/>
    <property type="match status" value="1"/>
</dbReference>
<keyword evidence="1" id="KW-0472">Membrane</keyword>
<sequence>VYSFLLLWSEAKKSVEAATSDELHIAMFPWLAFGHISSFIQLSNLLSLLPSCQHLIIPVAIPSIEGLPPGQDKTLKMTQVMAEALKKALELMQPQVKTLLSQLEPHFVVFDFVQCWVPKIAPELRIKSLHFLVYSAVSGAYTMVPVRTSGNKNSTVEDLMKPPEEVEKQSPCDAMEMERPYVDYLKAQFEKPILLGGSLVPNCEPWPSAGVLDERRSKWLEQFPSKSVIYCSSRSENFLSDDQIQELTLGLELSSLLFFLVLMLIIKGSYFRGFWRESRIEELCIPDGFNNSLSWHMIAWAATCATRILTLNRGIPKNCKVGTDKGVLKRV</sequence>
<dbReference type="InterPro" id="IPR050481">
    <property type="entry name" value="UDP-glycosyltransf_plant"/>
</dbReference>
<dbReference type="GO" id="GO:0035251">
    <property type="term" value="F:UDP-glucosyltransferase activity"/>
    <property type="evidence" value="ECO:0007669"/>
    <property type="project" value="InterPro"/>
</dbReference>
<evidence type="ECO:0000313" key="3">
    <source>
        <dbReference type="Proteomes" id="UP001141552"/>
    </source>
</evidence>
<protein>
    <submittedName>
        <fullName evidence="2">Uncharacterized protein</fullName>
    </submittedName>
</protein>
<feature type="transmembrane region" description="Helical" evidence="1">
    <location>
        <begin position="247"/>
        <end position="266"/>
    </location>
</feature>
<dbReference type="PANTHER" id="PTHR48049">
    <property type="entry name" value="GLYCOSYLTRANSFERASE"/>
    <property type="match status" value="1"/>
</dbReference>
<reference evidence="2" key="1">
    <citation type="submission" date="2022-02" db="EMBL/GenBank/DDBJ databases">
        <authorList>
            <person name="Henning P.M."/>
            <person name="McCubbin A.G."/>
            <person name="Shore J.S."/>
        </authorList>
    </citation>
    <scope>NUCLEOTIDE SEQUENCE</scope>
    <source>
        <strain evidence="2">F60SS</strain>
        <tissue evidence="2">Leaves</tissue>
    </source>
</reference>
<proteinExistence type="predicted"/>
<keyword evidence="1" id="KW-1133">Transmembrane helix</keyword>
<name>A0A9Q0FN69_9ROSI</name>
<keyword evidence="3" id="KW-1185">Reference proteome</keyword>
<dbReference type="PANTHER" id="PTHR48049:SF84">
    <property type="entry name" value="UDP-GLYCOSYLTRANSFERASE 79A6"/>
    <property type="match status" value="1"/>
</dbReference>
<dbReference type="EMBL" id="JAKUCV010004957">
    <property type="protein sequence ID" value="KAJ4833406.1"/>
    <property type="molecule type" value="Genomic_DNA"/>
</dbReference>
<dbReference type="Proteomes" id="UP001141552">
    <property type="component" value="Unassembled WGS sequence"/>
</dbReference>
<dbReference type="Gene3D" id="3.40.50.2000">
    <property type="entry name" value="Glycogen Phosphorylase B"/>
    <property type="match status" value="2"/>
</dbReference>
<evidence type="ECO:0000313" key="2">
    <source>
        <dbReference type="EMBL" id="KAJ4833406.1"/>
    </source>
</evidence>
<accession>A0A9Q0FN69</accession>
<comment type="caution">
    <text evidence="2">The sequence shown here is derived from an EMBL/GenBank/DDBJ whole genome shotgun (WGS) entry which is preliminary data.</text>
</comment>
<evidence type="ECO:0000256" key="1">
    <source>
        <dbReference type="SAM" id="Phobius"/>
    </source>
</evidence>
<dbReference type="OrthoDB" id="5835829at2759"/>
<organism evidence="2 3">
    <name type="scientific">Turnera subulata</name>
    <dbReference type="NCBI Taxonomy" id="218843"/>
    <lineage>
        <taxon>Eukaryota</taxon>
        <taxon>Viridiplantae</taxon>
        <taxon>Streptophyta</taxon>
        <taxon>Embryophyta</taxon>
        <taxon>Tracheophyta</taxon>
        <taxon>Spermatophyta</taxon>
        <taxon>Magnoliopsida</taxon>
        <taxon>eudicotyledons</taxon>
        <taxon>Gunneridae</taxon>
        <taxon>Pentapetalae</taxon>
        <taxon>rosids</taxon>
        <taxon>fabids</taxon>
        <taxon>Malpighiales</taxon>
        <taxon>Passifloraceae</taxon>
        <taxon>Turnera</taxon>
    </lineage>
</organism>
<keyword evidence="1" id="KW-0812">Transmembrane</keyword>
<dbReference type="AlphaFoldDB" id="A0A9Q0FN69"/>
<reference evidence="2" key="2">
    <citation type="journal article" date="2023" name="Plants (Basel)">
        <title>Annotation of the Turnera subulata (Passifloraceae) Draft Genome Reveals the S-Locus Evolved after the Divergence of Turneroideae from Passifloroideae in a Stepwise Manner.</title>
        <authorList>
            <person name="Henning P.M."/>
            <person name="Roalson E.H."/>
            <person name="Mir W."/>
            <person name="McCubbin A.G."/>
            <person name="Shore J.S."/>
        </authorList>
    </citation>
    <scope>NUCLEOTIDE SEQUENCE</scope>
    <source>
        <strain evidence="2">F60SS</strain>
    </source>
</reference>